<sequence>MSRFVIFILAFLFILSIFFIDDEKLSKKLKILISVFLVVLAFLAFFYEENFKNRTSQRNEISLAFSQGKILKCGDLEIDKQNFEFSFATQTFIAKKTASGSFKNRIFKISDCEIKK</sequence>
<keyword evidence="1" id="KW-0472">Membrane</keyword>
<reference evidence="3" key="1">
    <citation type="submission" date="2007-07" db="EMBL/GenBank/DDBJ databases">
        <title>Complete genome sequence of Campylobacter hominis ATCC BAA-381, a commensal isolated from the human gastrointestinal tract.</title>
        <authorList>
            <person name="Fouts D.E."/>
            <person name="Mongodin E.F."/>
            <person name="Puiu D."/>
            <person name="Sebastian Y."/>
            <person name="Miller W.G."/>
            <person name="Mandrell R.E."/>
            <person name="Nelson K.E."/>
        </authorList>
    </citation>
    <scope>NUCLEOTIDE SEQUENCE [LARGE SCALE GENOMIC DNA]</scope>
    <source>
        <strain evidence="3">ATCC BAA-381 / LMG 19568 / NCTC 13146 / CH001A</strain>
    </source>
</reference>
<dbReference type="AlphaFoldDB" id="A7I3W0"/>
<gene>
    <name evidence="2" type="ordered locus">CHAB381_1689</name>
</gene>
<feature type="transmembrane region" description="Helical" evidence="1">
    <location>
        <begin position="29"/>
        <end position="47"/>
    </location>
</feature>
<evidence type="ECO:0000313" key="3">
    <source>
        <dbReference type="Proteomes" id="UP000002407"/>
    </source>
</evidence>
<evidence type="ECO:0000313" key="2">
    <source>
        <dbReference type="EMBL" id="ABS51599.1"/>
    </source>
</evidence>
<proteinExistence type="predicted"/>
<dbReference type="KEGG" id="cha:CHAB381_1689"/>
<name>A7I3W0_CAMHC</name>
<evidence type="ECO:0000256" key="1">
    <source>
        <dbReference type="SAM" id="Phobius"/>
    </source>
</evidence>
<dbReference type="Proteomes" id="UP000002407">
    <property type="component" value="Chromosome"/>
</dbReference>
<protein>
    <submittedName>
        <fullName evidence="2">Uncharacterized protein</fullName>
    </submittedName>
</protein>
<accession>A7I3W0</accession>
<dbReference type="EMBL" id="CP000776">
    <property type="protein sequence ID" value="ABS51599.1"/>
    <property type="molecule type" value="Genomic_DNA"/>
</dbReference>
<dbReference type="HOGENOM" id="CLU_168822_1_0_7"/>
<keyword evidence="1" id="KW-1133">Transmembrane helix</keyword>
<dbReference type="STRING" id="360107.CHAB381_1689"/>
<dbReference type="RefSeq" id="WP_012109507.1">
    <property type="nucleotide sequence ID" value="NC_009714.1"/>
</dbReference>
<organism evidence="2 3">
    <name type="scientific">Campylobacter hominis (strain ATCC BAA-381 / DSM 21671 / CCUG 45161 / LMG 19568 / NCTC 13146 / CH001A)</name>
    <dbReference type="NCBI Taxonomy" id="360107"/>
    <lineage>
        <taxon>Bacteria</taxon>
        <taxon>Pseudomonadati</taxon>
        <taxon>Campylobacterota</taxon>
        <taxon>Epsilonproteobacteria</taxon>
        <taxon>Campylobacterales</taxon>
        <taxon>Campylobacteraceae</taxon>
        <taxon>Campylobacter</taxon>
    </lineage>
</organism>
<keyword evidence="3" id="KW-1185">Reference proteome</keyword>
<dbReference type="OrthoDB" id="5363191at2"/>
<keyword evidence="1" id="KW-0812">Transmembrane</keyword>